<evidence type="ECO:0000256" key="4">
    <source>
        <dbReference type="ARBA" id="ARBA00022643"/>
    </source>
</evidence>
<evidence type="ECO:0000313" key="11">
    <source>
        <dbReference type="Proteomes" id="UP000286038"/>
    </source>
</evidence>
<dbReference type="SUPFAM" id="SSF54909">
    <property type="entry name" value="Dimeric alpha+beta barrel"/>
    <property type="match status" value="1"/>
</dbReference>
<evidence type="ECO:0000256" key="5">
    <source>
        <dbReference type="ARBA" id="ARBA00023002"/>
    </source>
</evidence>
<dbReference type="Pfam" id="PF03992">
    <property type="entry name" value="ABM"/>
    <property type="match status" value="1"/>
</dbReference>
<keyword evidence="4" id="KW-0288">FMN</keyword>
<evidence type="ECO:0000313" key="7">
    <source>
        <dbReference type="EMBL" id="RGV34867.1"/>
    </source>
</evidence>
<dbReference type="EMBL" id="QRZA01000006">
    <property type="protein sequence ID" value="RGV34867.1"/>
    <property type="molecule type" value="Genomic_DNA"/>
</dbReference>
<dbReference type="STRING" id="1121130.GCA_000519105_02403"/>
<dbReference type="InterPro" id="IPR029479">
    <property type="entry name" value="Nitroreductase"/>
</dbReference>
<dbReference type="AlphaFoldDB" id="A0A412X333"/>
<name>A0A412X333_9BACT</name>
<reference evidence="10 11" key="1">
    <citation type="submission" date="2018-08" db="EMBL/GenBank/DDBJ databases">
        <title>A genome reference for cultivated species of the human gut microbiota.</title>
        <authorList>
            <person name="Zou Y."/>
            <person name="Xue W."/>
            <person name="Luo G."/>
        </authorList>
    </citation>
    <scope>NUCLEOTIDE SEQUENCE [LARGE SCALE GENOMIC DNA]</scope>
    <source>
        <strain evidence="7 10">AF14-49</strain>
        <strain evidence="9 11">AF34-33</strain>
        <strain evidence="8 12">OF02-7</strain>
    </source>
</reference>
<protein>
    <recommendedName>
        <fullName evidence="6">ABM domain-containing protein</fullName>
    </recommendedName>
</protein>
<dbReference type="GO" id="GO:0016491">
    <property type="term" value="F:oxidoreductase activity"/>
    <property type="evidence" value="ECO:0007669"/>
    <property type="project" value="UniProtKB-KW"/>
</dbReference>
<evidence type="ECO:0000259" key="6">
    <source>
        <dbReference type="PROSITE" id="PS51725"/>
    </source>
</evidence>
<keyword evidence="5" id="KW-0560">Oxidoreductase</keyword>
<comment type="caution">
    <text evidence="7">The sequence shown here is derived from an EMBL/GenBank/DDBJ whole genome shotgun (WGS) entry which is preliminary data.</text>
</comment>
<dbReference type="Proteomes" id="UP000286038">
    <property type="component" value="Unassembled WGS sequence"/>
</dbReference>
<dbReference type="Proteomes" id="UP000283589">
    <property type="component" value="Unassembled WGS sequence"/>
</dbReference>
<dbReference type="PANTHER" id="PTHR43673">
    <property type="entry name" value="NAD(P)H NITROREDUCTASE YDGI-RELATED"/>
    <property type="match status" value="1"/>
</dbReference>
<dbReference type="PROSITE" id="PS51725">
    <property type="entry name" value="ABM"/>
    <property type="match status" value="1"/>
</dbReference>
<evidence type="ECO:0000313" key="10">
    <source>
        <dbReference type="Proteomes" id="UP000283589"/>
    </source>
</evidence>
<dbReference type="EMBL" id="QSCR01000016">
    <property type="protein sequence ID" value="RGY17266.1"/>
    <property type="molecule type" value="Genomic_DNA"/>
</dbReference>
<evidence type="ECO:0000313" key="9">
    <source>
        <dbReference type="EMBL" id="RHM45285.1"/>
    </source>
</evidence>
<comment type="cofactor">
    <cofactor evidence="1">
        <name>FMN</name>
        <dbReference type="ChEBI" id="CHEBI:58210"/>
    </cofactor>
</comment>
<dbReference type="Proteomes" id="UP000286063">
    <property type="component" value="Unassembled WGS sequence"/>
</dbReference>
<dbReference type="SUPFAM" id="SSF55469">
    <property type="entry name" value="FMN-dependent nitroreductase-like"/>
    <property type="match status" value="1"/>
</dbReference>
<dbReference type="InterPro" id="IPR000415">
    <property type="entry name" value="Nitroreductase-like"/>
</dbReference>
<evidence type="ECO:0000256" key="2">
    <source>
        <dbReference type="ARBA" id="ARBA00007118"/>
    </source>
</evidence>
<dbReference type="Gene3D" id="3.40.109.10">
    <property type="entry name" value="NADH Oxidase"/>
    <property type="match status" value="1"/>
</dbReference>
<proteinExistence type="inferred from homology"/>
<evidence type="ECO:0000313" key="8">
    <source>
        <dbReference type="EMBL" id="RGY17266.1"/>
    </source>
</evidence>
<dbReference type="Gene3D" id="3.30.70.100">
    <property type="match status" value="1"/>
</dbReference>
<evidence type="ECO:0000256" key="1">
    <source>
        <dbReference type="ARBA" id="ARBA00001917"/>
    </source>
</evidence>
<organism evidence="7 10">
    <name type="scientific">Butyricimonas virosa</name>
    <dbReference type="NCBI Taxonomy" id="544645"/>
    <lineage>
        <taxon>Bacteria</taxon>
        <taxon>Pseudomonadati</taxon>
        <taxon>Bacteroidota</taxon>
        <taxon>Bacteroidia</taxon>
        <taxon>Bacteroidales</taxon>
        <taxon>Odoribacteraceae</taxon>
        <taxon>Butyricimonas</taxon>
    </lineage>
</organism>
<keyword evidence="3" id="KW-0285">Flavoprotein</keyword>
<gene>
    <name evidence="7" type="ORF">DWW18_07185</name>
    <name evidence="9" type="ORF">DWZ68_04960</name>
    <name evidence="8" type="ORF">DXA50_10220</name>
</gene>
<sequence>MLFTNKSTFWLLKSPLTFIILTVFMKESGGENKCAISKFECMIRINVTIEVKSEVRAQVMELLREMSELSRQEKGCIGYEILENNRLDNVLMIIETWENETLLAVHKGSDHFVRIIPRVRELATEMCSQKFTDMAAVNEAIVGRRSVRNYAPDKVCVETIERLLRAAMYAPSVKDRRPWEFFVIEDREHLDTLAETLPEGMALRTAPAAILVCCNTRRAGLDGGNWPQELGACVQNLMLQAYGEKLGTTWVGIYPQMHRVHQVKTLFHLSSEFVPFAVVAIGRSADEQSTVPERYDPSKIHFITR</sequence>
<dbReference type="PANTHER" id="PTHR43673:SF2">
    <property type="entry name" value="NITROREDUCTASE"/>
    <property type="match status" value="1"/>
</dbReference>
<accession>A0A412X333</accession>
<evidence type="ECO:0000256" key="3">
    <source>
        <dbReference type="ARBA" id="ARBA00022630"/>
    </source>
</evidence>
<dbReference type="OrthoDB" id="287932at2"/>
<dbReference type="EMBL" id="QRPV01000004">
    <property type="protein sequence ID" value="RHM45285.1"/>
    <property type="molecule type" value="Genomic_DNA"/>
</dbReference>
<dbReference type="InterPro" id="IPR011008">
    <property type="entry name" value="Dimeric_a/b-barrel"/>
</dbReference>
<dbReference type="Pfam" id="PF00881">
    <property type="entry name" value="Nitroreductase"/>
    <property type="match status" value="1"/>
</dbReference>
<evidence type="ECO:0000313" key="12">
    <source>
        <dbReference type="Proteomes" id="UP000286063"/>
    </source>
</evidence>
<feature type="domain" description="ABM" evidence="6">
    <location>
        <begin position="43"/>
        <end position="131"/>
    </location>
</feature>
<dbReference type="InterPro" id="IPR007138">
    <property type="entry name" value="ABM_dom"/>
</dbReference>
<comment type="similarity">
    <text evidence="2">Belongs to the nitroreductase family.</text>
</comment>